<feature type="compositionally biased region" description="Basic and acidic residues" evidence="1">
    <location>
        <begin position="40"/>
        <end position="60"/>
    </location>
</feature>
<dbReference type="VEuPathDB" id="FungiDB:RhiirFUN_025564"/>
<gene>
    <name evidence="3" type="ORF">CHRIB12_LOCUS9120</name>
</gene>
<accession>A0A2I1FF93</accession>
<keyword evidence="2" id="KW-1133">Transmembrane helix</keyword>
<feature type="transmembrane region" description="Helical" evidence="2">
    <location>
        <begin position="16"/>
        <end position="32"/>
    </location>
</feature>
<keyword evidence="2" id="KW-0812">Transmembrane</keyword>
<evidence type="ECO:0000313" key="3">
    <source>
        <dbReference type="EMBL" id="CAB5362500.1"/>
    </source>
</evidence>
<organism evidence="3 4">
    <name type="scientific">Rhizophagus irregularis</name>
    <dbReference type="NCBI Taxonomy" id="588596"/>
    <lineage>
        <taxon>Eukaryota</taxon>
        <taxon>Fungi</taxon>
        <taxon>Fungi incertae sedis</taxon>
        <taxon>Mucoromycota</taxon>
        <taxon>Glomeromycotina</taxon>
        <taxon>Glomeromycetes</taxon>
        <taxon>Glomerales</taxon>
        <taxon>Glomeraceae</taxon>
        <taxon>Rhizophagus</taxon>
    </lineage>
</organism>
<name>A0A2I1FF93_9GLOM</name>
<dbReference type="VEuPathDB" id="FungiDB:FUN_022493"/>
<dbReference type="OrthoDB" id="2350040at2759"/>
<protein>
    <submittedName>
        <fullName evidence="3">Uncharacterized protein</fullName>
    </submittedName>
</protein>
<dbReference type="AlphaFoldDB" id="A0A2I1FF93"/>
<evidence type="ECO:0000256" key="1">
    <source>
        <dbReference type="SAM" id="MobiDB-lite"/>
    </source>
</evidence>
<dbReference type="EMBL" id="CAGKOT010000017">
    <property type="protein sequence ID" value="CAB5362500.1"/>
    <property type="molecule type" value="Genomic_DNA"/>
</dbReference>
<evidence type="ECO:0000256" key="2">
    <source>
        <dbReference type="SAM" id="Phobius"/>
    </source>
</evidence>
<feature type="region of interest" description="Disordered" evidence="1">
    <location>
        <begin position="40"/>
        <end position="74"/>
    </location>
</feature>
<reference evidence="3" key="1">
    <citation type="submission" date="2020-05" db="EMBL/GenBank/DDBJ databases">
        <authorList>
            <person name="Rincon C."/>
            <person name="Sanders R I."/>
            <person name="Robbins C."/>
            <person name="Chaturvedi A."/>
        </authorList>
    </citation>
    <scope>NUCLEOTIDE SEQUENCE</scope>
    <source>
        <strain evidence="3">CHB12</strain>
    </source>
</reference>
<comment type="caution">
    <text evidence="3">The sequence shown here is derived from an EMBL/GenBank/DDBJ whole genome shotgun (WGS) entry which is preliminary data.</text>
</comment>
<dbReference type="Proteomes" id="UP000684084">
    <property type="component" value="Unassembled WGS sequence"/>
</dbReference>
<proteinExistence type="predicted"/>
<evidence type="ECO:0000313" key="4">
    <source>
        <dbReference type="Proteomes" id="UP000684084"/>
    </source>
</evidence>
<sequence>MPAFDFPKTVLKSKELQLTSLVILGILTYRFISSRHIGKDQKTVESRMRRNRRKDPDRTNIRPSGHGPETYDPRIDYDDLVWQLYYESHKGEEEAEELKRMMDSLGK</sequence>
<keyword evidence="2" id="KW-0472">Membrane</keyword>
<dbReference type="VEuPathDB" id="FungiDB:RhiirA1_119232"/>